<dbReference type="AlphaFoldDB" id="A0A101M1S4"/>
<gene>
    <name evidence="1" type="ORF">ABT39_MTgene3882</name>
</gene>
<evidence type="ECO:0000313" key="1">
    <source>
        <dbReference type="EMBL" id="KUM49333.1"/>
    </source>
</evidence>
<sequence>MIIELEMDLDLGLKPMPSLYHLAPCPLALLLP</sequence>
<geneLocation type="mitochondrion" evidence="1"/>
<accession>A0A101M1S4</accession>
<protein>
    <submittedName>
        <fullName evidence="1">Uncharacterized protein</fullName>
    </submittedName>
</protein>
<comment type="caution">
    <text evidence="1">The sequence shown here is derived from an EMBL/GenBank/DDBJ whole genome shotgun (WGS) entry which is preliminary data.</text>
</comment>
<proteinExistence type="predicted"/>
<keyword evidence="1" id="KW-0496">Mitochondrion</keyword>
<reference evidence="1" key="1">
    <citation type="journal article" date="2015" name="Genome Biol. Evol.">
        <title>Organellar Genomes of White Spruce (Picea glauca): Assembly and Annotation.</title>
        <authorList>
            <person name="Jackman S.D."/>
            <person name="Warren R.L."/>
            <person name="Gibb E.A."/>
            <person name="Vandervalk B.P."/>
            <person name="Mohamadi H."/>
            <person name="Chu J."/>
            <person name="Raymond A."/>
            <person name="Pleasance S."/>
            <person name="Coope R."/>
            <person name="Wildung M.R."/>
            <person name="Ritland C.E."/>
            <person name="Bousquet J."/>
            <person name="Jones S.J."/>
            <person name="Bohlmann J."/>
            <person name="Birol I."/>
        </authorList>
    </citation>
    <scope>NUCLEOTIDE SEQUENCE [LARGE SCALE GENOMIC DNA]</scope>
    <source>
        <tissue evidence="1">Flushing bud</tissue>
    </source>
</reference>
<name>A0A101M1S4_PICGL</name>
<dbReference type="EMBL" id="LKAM01000003">
    <property type="protein sequence ID" value="KUM49333.1"/>
    <property type="molecule type" value="Genomic_DNA"/>
</dbReference>
<organism evidence="1">
    <name type="scientific">Picea glauca</name>
    <name type="common">White spruce</name>
    <name type="synonym">Pinus glauca</name>
    <dbReference type="NCBI Taxonomy" id="3330"/>
    <lineage>
        <taxon>Eukaryota</taxon>
        <taxon>Viridiplantae</taxon>
        <taxon>Streptophyta</taxon>
        <taxon>Embryophyta</taxon>
        <taxon>Tracheophyta</taxon>
        <taxon>Spermatophyta</taxon>
        <taxon>Pinopsida</taxon>
        <taxon>Pinidae</taxon>
        <taxon>Conifers I</taxon>
        <taxon>Pinales</taxon>
        <taxon>Pinaceae</taxon>
        <taxon>Picea</taxon>
    </lineage>
</organism>